<keyword evidence="1 3" id="KW-0689">Ribosomal protein</keyword>
<dbReference type="Gene3D" id="3.30.1320.10">
    <property type="match status" value="1"/>
</dbReference>
<dbReference type="PANTHER" id="PTHR12919:SF20">
    <property type="entry name" value="SMALL RIBOSOMAL SUBUNIT PROTEIN BS16M"/>
    <property type="match status" value="1"/>
</dbReference>
<protein>
    <recommendedName>
        <fullName evidence="3">Small ribosomal subunit protein bS16</fullName>
    </recommendedName>
</protein>
<dbReference type="PROSITE" id="PS00732">
    <property type="entry name" value="RIBOSOMAL_S16"/>
    <property type="match status" value="1"/>
</dbReference>
<dbReference type="GO" id="GO:0005840">
    <property type="term" value="C:ribosome"/>
    <property type="evidence" value="ECO:0007669"/>
    <property type="project" value="UniProtKB-KW"/>
</dbReference>
<dbReference type="SUPFAM" id="SSF54565">
    <property type="entry name" value="Ribosomal protein S16"/>
    <property type="match status" value="1"/>
</dbReference>
<reference evidence="4 5" key="1">
    <citation type="submission" date="2023-01" db="EMBL/GenBank/DDBJ databases">
        <authorList>
            <person name="Lee S.H."/>
            <person name="Jung H.S."/>
            <person name="Yun J.U."/>
        </authorList>
    </citation>
    <scope>NUCLEOTIDE SEQUENCE [LARGE SCALE GENOMIC DNA]</scope>
    <source>
        <strain evidence="4 5">CBA3646</strain>
    </source>
</reference>
<dbReference type="InterPro" id="IPR000307">
    <property type="entry name" value="Ribosomal_bS16"/>
</dbReference>
<dbReference type="EMBL" id="CP115667">
    <property type="protein sequence ID" value="WBW50626.1"/>
    <property type="molecule type" value="Genomic_DNA"/>
</dbReference>
<evidence type="ECO:0000313" key="4">
    <source>
        <dbReference type="EMBL" id="WBW50626.1"/>
    </source>
</evidence>
<dbReference type="NCBIfam" id="TIGR00002">
    <property type="entry name" value="S16"/>
    <property type="match status" value="1"/>
</dbReference>
<evidence type="ECO:0000256" key="3">
    <source>
        <dbReference type="HAMAP-Rule" id="MF_00385"/>
    </source>
</evidence>
<name>A0ABY7QW79_9FIRM</name>
<dbReference type="Pfam" id="PF00886">
    <property type="entry name" value="Ribosomal_S16"/>
    <property type="match status" value="1"/>
</dbReference>
<comment type="similarity">
    <text evidence="3">Belongs to the bacterial ribosomal protein bS16 family.</text>
</comment>
<dbReference type="RefSeq" id="WP_271192151.1">
    <property type="nucleotide sequence ID" value="NZ_CP115667.1"/>
</dbReference>
<keyword evidence="5" id="KW-1185">Reference proteome</keyword>
<proteinExistence type="inferred from homology"/>
<dbReference type="HAMAP" id="MF_00385">
    <property type="entry name" value="Ribosomal_bS16"/>
    <property type="match status" value="1"/>
</dbReference>
<dbReference type="InterPro" id="IPR020592">
    <property type="entry name" value="Ribosomal_bS16_CS"/>
</dbReference>
<keyword evidence="2 3" id="KW-0687">Ribonucleoprotein</keyword>
<sequence length="102" mass="11707">MAVKIRLKRMGAKKSPFYRIVVADSRRARDGKFIEEIGYYNPLTEPKKVVVDAEKVNAWIKNGAKPTDTVNRLFKENNVYEVEEKNEEVVTETSEEVTSEAN</sequence>
<evidence type="ECO:0000256" key="2">
    <source>
        <dbReference type="ARBA" id="ARBA00023274"/>
    </source>
</evidence>
<dbReference type="Proteomes" id="UP001210339">
    <property type="component" value="Chromosome"/>
</dbReference>
<dbReference type="PANTHER" id="PTHR12919">
    <property type="entry name" value="30S RIBOSOMAL PROTEIN S16"/>
    <property type="match status" value="1"/>
</dbReference>
<gene>
    <name evidence="3 4" type="primary">rpsP</name>
    <name evidence="4" type="ORF">O6R05_03505</name>
</gene>
<accession>A0ABY7QW79</accession>
<evidence type="ECO:0000313" key="5">
    <source>
        <dbReference type="Proteomes" id="UP001210339"/>
    </source>
</evidence>
<evidence type="ECO:0000256" key="1">
    <source>
        <dbReference type="ARBA" id="ARBA00022980"/>
    </source>
</evidence>
<dbReference type="InterPro" id="IPR023803">
    <property type="entry name" value="Ribosomal_bS16_dom_sf"/>
</dbReference>
<organism evidence="4 5">
    <name type="scientific">Peptoniphilus equinus</name>
    <dbReference type="NCBI Taxonomy" id="3016343"/>
    <lineage>
        <taxon>Bacteria</taxon>
        <taxon>Bacillati</taxon>
        <taxon>Bacillota</taxon>
        <taxon>Tissierellia</taxon>
        <taxon>Tissierellales</taxon>
        <taxon>Peptoniphilaceae</taxon>
        <taxon>Peptoniphilus</taxon>
    </lineage>
</organism>